<accession>A0A841AE07</accession>
<gene>
    <name evidence="5" type="ORF">HD599_000283</name>
</gene>
<evidence type="ECO:0000256" key="3">
    <source>
        <dbReference type="ARBA" id="ARBA00023239"/>
    </source>
</evidence>
<dbReference type="Proteomes" id="UP000536685">
    <property type="component" value="Unassembled WGS sequence"/>
</dbReference>
<name>A0A841AE07_9MICO</name>
<keyword evidence="3 5" id="KW-0456">Lyase</keyword>
<proteinExistence type="inferred from homology"/>
<evidence type="ECO:0000313" key="6">
    <source>
        <dbReference type="Proteomes" id="UP000536685"/>
    </source>
</evidence>
<dbReference type="SUPFAM" id="SSF51621">
    <property type="entry name" value="Phosphoenolpyruvate/pyruvate domain"/>
    <property type="match status" value="1"/>
</dbReference>
<feature type="domain" description="HpcH/HpaI aldolase/citrate lyase" evidence="4">
    <location>
        <begin position="13"/>
        <end position="226"/>
    </location>
</feature>
<protein>
    <submittedName>
        <fullName evidence="5">4-hydroxy-2-oxoheptanedioate aldolase</fullName>
        <ecNumber evidence="5">4.1.2.52</ecNumber>
    </submittedName>
</protein>
<sequence>MTTVSKLTESRGAWMMLGEPGLTARIAGAGFDWILLDQQHGAIGPDRLVGLARAHDHGACELAVRVPSADPAAIGRALDVGASIVVVPLVQTADEARAIVAAANYPPVGGRSWGPLTPLWGAPTPDAASAKPRLWPMIETRTALDQLDEILAVEGLDAVFIGPYDLSLALGMTLAELLADDRGPLATIVAACRKAGVACGAFAGSPANAKRLAKFGFGHLAVTTDLGIIDAGTAFVLPGWGAPRTLY</sequence>
<evidence type="ECO:0000256" key="1">
    <source>
        <dbReference type="ARBA" id="ARBA00005568"/>
    </source>
</evidence>
<dbReference type="InterPro" id="IPR040442">
    <property type="entry name" value="Pyrv_kinase-like_dom_sf"/>
</dbReference>
<dbReference type="AlphaFoldDB" id="A0A841AE07"/>
<evidence type="ECO:0000313" key="5">
    <source>
        <dbReference type="EMBL" id="MBB5841960.1"/>
    </source>
</evidence>
<dbReference type="EMBL" id="JACHMJ010000001">
    <property type="protein sequence ID" value="MBB5841960.1"/>
    <property type="molecule type" value="Genomic_DNA"/>
</dbReference>
<dbReference type="Pfam" id="PF03328">
    <property type="entry name" value="HpcH_HpaI"/>
    <property type="match status" value="1"/>
</dbReference>
<dbReference type="GO" id="GO:0046872">
    <property type="term" value="F:metal ion binding"/>
    <property type="evidence" value="ECO:0007669"/>
    <property type="project" value="UniProtKB-KW"/>
</dbReference>
<dbReference type="InterPro" id="IPR015813">
    <property type="entry name" value="Pyrv/PenolPyrv_kinase-like_dom"/>
</dbReference>
<comment type="similarity">
    <text evidence="1">Belongs to the HpcH/HpaI aldolase family.</text>
</comment>
<keyword evidence="6" id="KW-1185">Reference proteome</keyword>
<dbReference type="Gene3D" id="3.20.20.60">
    <property type="entry name" value="Phosphoenolpyruvate-binding domains"/>
    <property type="match status" value="1"/>
</dbReference>
<reference evidence="5 6" key="1">
    <citation type="submission" date="2020-08" db="EMBL/GenBank/DDBJ databases">
        <title>Sequencing the genomes of 1000 actinobacteria strains.</title>
        <authorList>
            <person name="Klenk H.-P."/>
        </authorList>
    </citation>
    <scope>NUCLEOTIDE SEQUENCE [LARGE SCALE GENOMIC DNA]</scope>
    <source>
        <strain evidence="5 6">DSM 105784</strain>
    </source>
</reference>
<dbReference type="InterPro" id="IPR050251">
    <property type="entry name" value="HpcH-HpaI_aldolase"/>
</dbReference>
<dbReference type="PANTHER" id="PTHR30502:SF0">
    <property type="entry name" value="PHOSPHOENOLPYRUVATE CARBOXYLASE FAMILY PROTEIN"/>
    <property type="match status" value="1"/>
</dbReference>
<evidence type="ECO:0000259" key="4">
    <source>
        <dbReference type="Pfam" id="PF03328"/>
    </source>
</evidence>
<evidence type="ECO:0000256" key="2">
    <source>
        <dbReference type="ARBA" id="ARBA00022723"/>
    </source>
</evidence>
<dbReference type="InterPro" id="IPR005000">
    <property type="entry name" value="Aldolase/citrate-lyase_domain"/>
</dbReference>
<keyword evidence="2" id="KW-0479">Metal-binding</keyword>
<dbReference type="GO" id="GO:0016832">
    <property type="term" value="F:aldehyde-lyase activity"/>
    <property type="evidence" value="ECO:0007669"/>
    <property type="project" value="TreeGrafter"/>
</dbReference>
<organism evidence="5 6">
    <name type="scientific">Conyzicola lurida</name>
    <dbReference type="NCBI Taxonomy" id="1172621"/>
    <lineage>
        <taxon>Bacteria</taxon>
        <taxon>Bacillati</taxon>
        <taxon>Actinomycetota</taxon>
        <taxon>Actinomycetes</taxon>
        <taxon>Micrococcales</taxon>
        <taxon>Microbacteriaceae</taxon>
        <taxon>Conyzicola</taxon>
    </lineage>
</organism>
<dbReference type="GO" id="GO:0005737">
    <property type="term" value="C:cytoplasm"/>
    <property type="evidence" value="ECO:0007669"/>
    <property type="project" value="TreeGrafter"/>
</dbReference>
<dbReference type="PANTHER" id="PTHR30502">
    <property type="entry name" value="2-KETO-3-DEOXY-L-RHAMNONATE ALDOLASE"/>
    <property type="match status" value="1"/>
</dbReference>
<dbReference type="EC" id="4.1.2.52" evidence="5"/>
<comment type="caution">
    <text evidence="5">The sequence shown here is derived from an EMBL/GenBank/DDBJ whole genome shotgun (WGS) entry which is preliminary data.</text>
</comment>